<dbReference type="InterPro" id="IPR018391">
    <property type="entry name" value="PQQ_b-propeller_rpt"/>
</dbReference>
<keyword evidence="1" id="KW-1133">Transmembrane helix</keyword>
<accession>A0A402DMY4</accession>
<dbReference type="PANTHER" id="PTHR34512:SF30">
    <property type="entry name" value="OUTER MEMBRANE PROTEIN ASSEMBLY FACTOR BAMB"/>
    <property type="match status" value="1"/>
</dbReference>
<dbReference type="Gene3D" id="2.130.10.10">
    <property type="entry name" value="YVTN repeat-like/Quinoprotein amine dehydrogenase"/>
    <property type="match status" value="1"/>
</dbReference>
<keyword evidence="1" id="KW-0812">Transmembrane</keyword>
<gene>
    <name evidence="3" type="ORF">CBZ_05260</name>
</gene>
<dbReference type="SUPFAM" id="SSF50998">
    <property type="entry name" value="Quinoprotein alcohol dehydrogenase-like"/>
    <property type="match status" value="1"/>
</dbReference>
<sequence length="503" mass="51677">MGAAAPGPALQRVPLDEVDEANAGRGARPRTAVQNAARVAGAWSGWHARSPSRAVALLVGALALVVGLAVATPAAVAAYERSTVLRPAAFDGAIRYAGAEPAVRWTTPVDTAVAPLLAGDTLVVATGTGPHDRSLTGLDVVTGAVRWTVPLGSSPPAQDVRCLLVAERVACTVGAEAGTGRAAVRSRAEPPGPVPAARLLLVDPRTGAVLHRGATPGNVVSVATADGLGGDVVLAAIAHDVLTIRRVEPETGRLRWEARRPSAFPASPTSRVHLQVGGGLVVATAEGSTIVVRAADGTRVPPPSDAVGTDETFLRSDGTLVRTRYRLHTVGVDVVSELSDGSGDPWLTVRGVPVEPAVSDGASGLVFTSSTLAGGPLAGRVRAYLPDRPDAVWHALTPSREIAADVAGRVVLRAAGALVGLDAGSGETVWRRTFGLGMGSVFSDGRLVVVQRTTPDDGAVLLALDLVDGRTRWVADLPHDTRTVVRLGSHLYAMTEDALAALR</sequence>
<evidence type="ECO:0000313" key="4">
    <source>
        <dbReference type="Proteomes" id="UP000289954"/>
    </source>
</evidence>
<dbReference type="PANTHER" id="PTHR34512">
    <property type="entry name" value="CELL SURFACE PROTEIN"/>
    <property type="match status" value="1"/>
</dbReference>
<name>A0A402DMY4_9CELL</name>
<protein>
    <recommendedName>
        <fullName evidence="2">Pyrrolo-quinoline quinone repeat domain-containing protein</fullName>
    </recommendedName>
</protein>
<feature type="domain" description="Pyrrolo-quinoline quinone repeat" evidence="2">
    <location>
        <begin position="197"/>
        <end position="299"/>
    </location>
</feature>
<dbReference type="InterPro" id="IPR002372">
    <property type="entry name" value="PQQ_rpt_dom"/>
</dbReference>
<dbReference type="EMBL" id="BIMR01000026">
    <property type="protein sequence ID" value="GCE75470.1"/>
    <property type="molecule type" value="Genomic_DNA"/>
</dbReference>
<dbReference type="OrthoDB" id="4813894at2"/>
<comment type="caution">
    <text evidence="3">The sequence shown here is derived from an EMBL/GenBank/DDBJ whole genome shotgun (WGS) entry which is preliminary data.</text>
</comment>
<evidence type="ECO:0000256" key="1">
    <source>
        <dbReference type="SAM" id="Phobius"/>
    </source>
</evidence>
<evidence type="ECO:0000259" key="2">
    <source>
        <dbReference type="Pfam" id="PF13360"/>
    </source>
</evidence>
<keyword evidence="1" id="KW-0472">Membrane</keyword>
<dbReference type="AlphaFoldDB" id="A0A402DMY4"/>
<feature type="domain" description="Pyrrolo-quinoline quinone repeat" evidence="2">
    <location>
        <begin position="379"/>
        <end position="489"/>
    </location>
</feature>
<dbReference type="RefSeq" id="WP_130780073.1">
    <property type="nucleotide sequence ID" value="NZ_BIMR01000026.1"/>
</dbReference>
<dbReference type="SMART" id="SM00564">
    <property type="entry name" value="PQQ"/>
    <property type="match status" value="3"/>
</dbReference>
<feature type="transmembrane region" description="Helical" evidence="1">
    <location>
        <begin position="54"/>
        <end position="79"/>
    </location>
</feature>
<dbReference type="InterPro" id="IPR015943">
    <property type="entry name" value="WD40/YVTN_repeat-like_dom_sf"/>
</dbReference>
<reference evidence="3 4" key="1">
    <citation type="submission" date="2019-01" db="EMBL/GenBank/DDBJ databases">
        <title>Draft genome sequence of Cellulomonas takizawaensis strain TKZ-21.</title>
        <authorList>
            <person name="Yamamura H."/>
            <person name="Hayashi T."/>
            <person name="Hamada M."/>
            <person name="Serisawa Y."/>
            <person name="Matsuyama K."/>
            <person name="Nakagawa Y."/>
            <person name="Otoguro M."/>
            <person name="Yanagida F."/>
            <person name="Hayakawa M."/>
        </authorList>
    </citation>
    <scope>NUCLEOTIDE SEQUENCE [LARGE SCALE GENOMIC DNA]</scope>
    <source>
        <strain evidence="3 4">NBRC12680</strain>
    </source>
</reference>
<feature type="domain" description="Pyrrolo-quinoline quinone repeat" evidence="2">
    <location>
        <begin position="75"/>
        <end position="158"/>
    </location>
</feature>
<proteinExistence type="predicted"/>
<keyword evidence="4" id="KW-1185">Reference proteome</keyword>
<dbReference type="InterPro" id="IPR011047">
    <property type="entry name" value="Quinoprotein_ADH-like_sf"/>
</dbReference>
<dbReference type="Gene3D" id="2.40.10.480">
    <property type="match status" value="1"/>
</dbReference>
<dbReference type="Pfam" id="PF13360">
    <property type="entry name" value="PQQ_2"/>
    <property type="match status" value="3"/>
</dbReference>
<dbReference type="Proteomes" id="UP000289954">
    <property type="component" value="Unassembled WGS sequence"/>
</dbReference>
<organism evidence="3 4">
    <name type="scientific">Cellulomonas biazotea</name>
    <dbReference type="NCBI Taxonomy" id="1709"/>
    <lineage>
        <taxon>Bacteria</taxon>
        <taxon>Bacillati</taxon>
        <taxon>Actinomycetota</taxon>
        <taxon>Actinomycetes</taxon>
        <taxon>Micrococcales</taxon>
        <taxon>Cellulomonadaceae</taxon>
        <taxon>Cellulomonas</taxon>
    </lineage>
</organism>
<evidence type="ECO:0000313" key="3">
    <source>
        <dbReference type="EMBL" id="GCE75470.1"/>
    </source>
</evidence>